<evidence type="ECO:0000256" key="1">
    <source>
        <dbReference type="SAM" id="Phobius"/>
    </source>
</evidence>
<dbReference type="Proteomes" id="UP000184526">
    <property type="component" value="Unassembled WGS sequence"/>
</dbReference>
<reference evidence="2 3" key="1">
    <citation type="submission" date="2016-11" db="EMBL/GenBank/DDBJ databases">
        <authorList>
            <person name="Jaros S."/>
            <person name="Januszkiewicz K."/>
            <person name="Wedrychowicz H."/>
        </authorList>
    </citation>
    <scope>NUCLEOTIDE SEQUENCE [LARGE SCALE GENOMIC DNA]</scope>
    <source>
        <strain evidence="2 3">DSM 3089</strain>
    </source>
</reference>
<dbReference type="Pfam" id="PF07454">
    <property type="entry name" value="SpoIIP"/>
    <property type="match status" value="1"/>
</dbReference>
<gene>
    <name evidence="2" type="ORF">SAMN02745196_02393</name>
</gene>
<dbReference type="OrthoDB" id="1633470at2"/>
<organism evidence="2 3">
    <name type="scientific">Clostridium collagenovorans DSM 3089</name>
    <dbReference type="NCBI Taxonomy" id="1121306"/>
    <lineage>
        <taxon>Bacteria</taxon>
        <taxon>Bacillati</taxon>
        <taxon>Bacillota</taxon>
        <taxon>Clostridia</taxon>
        <taxon>Eubacteriales</taxon>
        <taxon>Clostridiaceae</taxon>
        <taxon>Clostridium</taxon>
    </lineage>
</organism>
<dbReference type="STRING" id="1121306.SAMN02745196_02393"/>
<name>A0A1M5XQI1_9CLOT</name>
<proteinExistence type="predicted"/>
<dbReference type="NCBIfam" id="TIGR02867">
    <property type="entry name" value="spore_II_P"/>
    <property type="match status" value="1"/>
</dbReference>
<accession>A0A1M5XQI1</accession>
<sequence>MKNKSGKIMLLQEIKKFLNERFNSKDLTSILNKIKRIKLPYELENLKNKWSSPGNNYKFNYNNNKKRKGPKRESKFVIYFNIVTILIVVILFSPNPVINAETNLIRMEQGKYENMIGFNMPYLNGSNGKSGIIQNLLDFMGIDLNNPLSIMAKEVSCFSDGARIASNDSCDEHDRQLSEEDLKGITSFNLSEEDIVKIENVDTDIDIKIKAALEKNLKDKDKPRVLIYHTHTHEGYLPDKPYADSLENSVVAVADVLTSTLTEKYGVKVVHDKTVNDLDYNASYYRSSEVITDQLNKYNDYDLIIDLHRDSSPNKKELVCNINGENTARYMFVTDDTSPNHPEHMNILNKLIDTSESIYPGFIRSNKIYHYKTGGILHFSQDKSPKLAVLEVGSMINDISETKNTGKYLATVIAKYIADVNE</sequence>
<keyword evidence="1" id="KW-1133">Transmembrane helix</keyword>
<keyword evidence="1" id="KW-0472">Membrane</keyword>
<evidence type="ECO:0000313" key="2">
    <source>
        <dbReference type="EMBL" id="SHI02105.1"/>
    </source>
</evidence>
<keyword evidence="3" id="KW-1185">Reference proteome</keyword>
<keyword evidence="1" id="KW-0812">Transmembrane</keyword>
<dbReference type="RefSeq" id="WP_072832243.1">
    <property type="nucleotide sequence ID" value="NZ_FQXP01000009.1"/>
</dbReference>
<dbReference type="InterPro" id="IPR010897">
    <property type="entry name" value="Spore_II_P"/>
</dbReference>
<dbReference type="AlphaFoldDB" id="A0A1M5XQI1"/>
<protein>
    <submittedName>
        <fullName evidence="2">Stage II sporulation protein P</fullName>
    </submittedName>
</protein>
<evidence type="ECO:0000313" key="3">
    <source>
        <dbReference type="Proteomes" id="UP000184526"/>
    </source>
</evidence>
<dbReference type="EMBL" id="FQXP01000009">
    <property type="protein sequence ID" value="SHI02105.1"/>
    <property type="molecule type" value="Genomic_DNA"/>
</dbReference>
<feature type="transmembrane region" description="Helical" evidence="1">
    <location>
        <begin position="76"/>
        <end position="93"/>
    </location>
</feature>